<evidence type="ECO:0000313" key="1">
    <source>
        <dbReference type="EMBL" id="JAH80719.1"/>
    </source>
</evidence>
<dbReference type="AlphaFoldDB" id="A0A0E9VRG3"/>
<name>A0A0E9VRG3_ANGAN</name>
<proteinExistence type="predicted"/>
<reference evidence="1" key="1">
    <citation type="submission" date="2014-11" db="EMBL/GenBank/DDBJ databases">
        <authorList>
            <person name="Amaro Gonzalez C."/>
        </authorList>
    </citation>
    <scope>NUCLEOTIDE SEQUENCE</scope>
</reference>
<reference evidence="1" key="2">
    <citation type="journal article" date="2015" name="Fish Shellfish Immunol.">
        <title>Early steps in the European eel (Anguilla anguilla)-Vibrio vulnificus interaction in the gills: Role of the RtxA13 toxin.</title>
        <authorList>
            <person name="Callol A."/>
            <person name="Pajuelo D."/>
            <person name="Ebbesson L."/>
            <person name="Teles M."/>
            <person name="MacKenzie S."/>
            <person name="Amaro C."/>
        </authorList>
    </citation>
    <scope>NUCLEOTIDE SEQUENCE</scope>
</reference>
<accession>A0A0E9VRG3</accession>
<dbReference type="EMBL" id="GBXM01027858">
    <property type="protein sequence ID" value="JAH80719.1"/>
    <property type="molecule type" value="Transcribed_RNA"/>
</dbReference>
<protein>
    <submittedName>
        <fullName evidence="1">Uncharacterized protein</fullName>
    </submittedName>
</protein>
<sequence length="29" mass="3166">MMCVYYNCYTLSYGCVTSAVCVLGICVCC</sequence>
<organism evidence="1">
    <name type="scientific">Anguilla anguilla</name>
    <name type="common">European freshwater eel</name>
    <name type="synonym">Muraena anguilla</name>
    <dbReference type="NCBI Taxonomy" id="7936"/>
    <lineage>
        <taxon>Eukaryota</taxon>
        <taxon>Metazoa</taxon>
        <taxon>Chordata</taxon>
        <taxon>Craniata</taxon>
        <taxon>Vertebrata</taxon>
        <taxon>Euteleostomi</taxon>
        <taxon>Actinopterygii</taxon>
        <taxon>Neopterygii</taxon>
        <taxon>Teleostei</taxon>
        <taxon>Anguilliformes</taxon>
        <taxon>Anguillidae</taxon>
        <taxon>Anguilla</taxon>
    </lineage>
</organism>